<evidence type="ECO:0000313" key="1">
    <source>
        <dbReference type="EMBL" id="MBM9461038.1"/>
    </source>
</evidence>
<name>A0A939BZ79_9ACTN</name>
<sequence length="164" mass="17966">MGDSLPPKATVDLVGSYARRRGDRAEIVLSEPKEVVDGQGWAVLRRKDLEVSADLRLVTDERGRRYVVSCENAQLADGRWALILCGEDGQRQRVNARLLVQGERPLCLLWGTRPPESTKPIRHRDRPVVIPAPAGGPAPAAAPAARTQVRALAGKVKRRLAALR</sequence>
<evidence type="ECO:0000313" key="2">
    <source>
        <dbReference type="Proteomes" id="UP000663791"/>
    </source>
</evidence>
<gene>
    <name evidence="1" type="ORF">JK386_14145</name>
</gene>
<dbReference type="RefSeq" id="WP_205292347.1">
    <property type="nucleotide sequence ID" value="NZ_CP074406.1"/>
</dbReference>
<proteinExistence type="predicted"/>
<reference evidence="1" key="1">
    <citation type="submission" date="2021-01" db="EMBL/GenBank/DDBJ databases">
        <title>Novel species in genus Nocardioides.</title>
        <authorList>
            <person name="Zhang G."/>
        </authorList>
    </citation>
    <scope>NUCLEOTIDE SEQUENCE</scope>
    <source>
        <strain evidence="1">Zg-536</strain>
    </source>
</reference>
<keyword evidence="2" id="KW-1185">Reference proteome</keyword>
<comment type="caution">
    <text evidence="1">The sequence shown here is derived from an EMBL/GenBank/DDBJ whole genome shotgun (WGS) entry which is preliminary data.</text>
</comment>
<dbReference type="EMBL" id="JAERTX010000013">
    <property type="protein sequence ID" value="MBM9461038.1"/>
    <property type="molecule type" value="Genomic_DNA"/>
</dbReference>
<organism evidence="1 2">
    <name type="scientific">Nocardioides faecalis</name>
    <dbReference type="NCBI Taxonomy" id="2803858"/>
    <lineage>
        <taxon>Bacteria</taxon>
        <taxon>Bacillati</taxon>
        <taxon>Actinomycetota</taxon>
        <taxon>Actinomycetes</taxon>
        <taxon>Propionibacteriales</taxon>
        <taxon>Nocardioidaceae</taxon>
        <taxon>Nocardioides</taxon>
    </lineage>
</organism>
<accession>A0A939BZ79</accession>
<dbReference type="AlphaFoldDB" id="A0A939BZ79"/>
<protein>
    <submittedName>
        <fullName evidence="1">Uncharacterized protein</fullName>
    </submittedName>
</protein>
<dbReference type="Proteomes" id="UP000663791">
    <property type="component" value="Unassembled WGS sequence"/>
</dbReference>